<dbReference type="EMBL" id="WPCR01000009">
    <property type="protein sequence ID" value="NHM14633.1"/>
    <property type="molecule type" value="Genomic_DNA"/>
</dbReference>
<protein>
    <submittedName>
        <fullName evidence="2">Ribbon-helix-helix protein, CopG family</fullName>
    </submittedName>
</protein>
<sequence length="92" mass="9770">MTAIKAANGQLVTDEMINSWCESLDHDEWPSDWVNVGDVIHGKPPVESDGSVVLSVKVPAGMKRAIEARAKSKGVSTSAAARELLENGLLAI</sequence>
<dbReference type="EMBL" id="CP072829">
    <property type="protein sequence ID" value="QTU84329.1"/>
    <property type="molecule type" value="Genomic_DNA"/>
</dbReference>
<evidence type="ECO:0000313" key="1">
    <source>
        <dbReference type="EMBL" id="NHM14633.1"/>
    </source>
</evidence>
<evidence type="ECO:0000313" key="3">
    <source>
        <dbReference type="Proteomes" id="UP000636394"/>
    </source>
</evidence>
<name>A0A9E6MPZ5_9ACTN</name>
<reference evidence="2" key="2">
    <citation type="submission" date="2021-04" db="EMBL/GenBank/DDBJ databases">
        <title>Novel species in family Eggerthellaceae.</title>
        <authorList>
            <person name="Zhang G."/>
        </authorList>
    </citation>
    <scope>NUCLEOTIDE SEQUENCE</scope>
    <source>
        <strain evidence="2">Zg-886</strain>
    </source>
</reference>
<evidence type="ECO:0000313" key="2">
    <source>
        <dbReference type="EMBL" id="QTU84329.1"/>
    </source>
</evidence>
<dbReference type="AlphaFoldDB" id="A0A9E6MPZ5"/>
<reference evidence="1 3" key="1">
    <citation type="submission" date="2019-11" db="EMBL/GenBank/DDBJ databases">
        <title>Eggerthellaceae novel genus isolated from the rectal contents of marmort.</title>
        <authorList>
            <person name="Zhang G."/>
        </authorList>
    </citation>
    <scope>NUCLEOTIDE SEQUENCE [LARGE SCALE GENOMIC DNA]</scope>
    <source>
        <strain evidence="1">Zg-886</strain>
        <strain evidence="3">zg-886</strain>
    </source>
</reference>
<dbReference type="RefSeq" id="WP_166339970.1">
    <property type="nucleotide sequence ID" value="NZ_CP072829.1"/>
</dbReference>
<dbReference type="Proteomes" id="UP000636394">
    <property type="component" value="Unassembled WGS sequence"/>
</dbReference>
<evidence type="ECO:0000313" key="4">
    <source>
        <dbReference type="Proteomes" id="UP000671910"/>
    </source>
</evidence>
<dbReference type="KEGG" id="ebz:J7S26_08310"/>
<organism evidence="2 4">
    <name type="scientific">Xiamenia xianingshaonis</name>
    <dbReference type="NCBI Taxonomy" id="2682776"/>
    <lineage>
        <taxon>Bacteria</taxon>
        <taxon>Bacillati</taxon>
        <taxon>Actinomycetota</taxon>
        <taxon>Coriobacteriia</taxon>
        <taxon>Eggerthellales</taxon>
        <taxon>Eggerthellaceae</taxon>
        <taxon>Xiamenia</taxon>
    </lineage>
</organism>
<dbReference type="Proteomes" id="UP000671910">
    <property type="component" value="Chromosome"/>
</dbReference>
<proteinExistence type="predicted"/>
<keyword evidence="3" id="KW-1185">Reference proteome</keyword>
<accession>A0A9E6MPZ5</accession>
<gene>
    <name evidence="1" type="ORF">GMI68_07645</name>
    <name evidence="2" type="ORF">J7S26_08310</name>
</gene>